<dbReference type="AlphaFoldDB" id="R4X7A0"/>
<proteinExistence type="inferred from homology"/>
<dbReference type="VEuPathDB" id="FungiDB:TAPDE_000921"/>
<dbReference type="GO" id="GO:0016020">
    <property type="term" value="C:membrane"/>
    <property type="evidence" value="ECO:0007669"/>
    <property type="project" value="InterPro"/>
</dbReference>
<dbReference type="GO" id="GO:0005509">
    <property type="term" value="F:calcium ion binding"/>
    <property type="evidence" value="ECO:0007669"/>
    <property type="project" value="InterPro"/>
</dbReference>
<dbReference type="Pfam" id="PF01532">
    <property type="entry name" value="Glyco_hydro_47"/>
    <property type="match status" value="1"/>
</dbReference>
<dbReference type="SUPFAM" id="SSF48225">
    <property type="entry name" value="Seven-hairpin glycosidases"/>
    <property type="match status" value="1"/>
</dbReference>
<evidence type="ECO:0000256" key="11">
    <source>
        <dbReference type="PIRSR" id="PIRSR601382-3"/>
    </source>
</evidence>
<evidence type="ECO:0000256" key="12">
    <source>
        <dbReference type="RuleBase" id="RU361193"/>
    </source>
</evidence>
<keyword evidence="6 11" id="KW-1015">Disulfide bond</keyword>
<comment type="caution">
    <text evidence="14">The sequence shown here is derived from an EMBL/GenBank/DDBJ whole genome shotgun (WGS) entry which is preliminary data.</text>
</comment>
<feature type="signal peptide" evidence="13">
    <location>
        <begin position="1"/>
        <end position="17"/>
    </location>
</feature>
<dbReference type="PRINTS" id="PR00747">
    <property type="entry name" value="GLYHDRLASE47"/>
</dbReference>
<evidence type="ECO:0000313" key="15">
    <source>
        <dbReference type="Proteomes" id="UP000013776"/>
    </source>
</evidence>
<keyword evidence="4 13" id="KW-0732">Signal</keyword>
<evidence type="ECO:0000313" key="14">
    <source>
        <dbReference type="EMBL" id="CCG81202.1"/>
    </source>
</evidence>
<comment type="pathway">
    <text evidence="2">Protein modification; protein glycosylation.</text>
</comment>
<dbReference type="PANTHER" id="PTHR11742:SF101">
    <property type="entry name" value="MANNOSYL-OLIGOSACCHARIDE ALPHA-1,2-MANNOSIDASE 1B"/>
    <property type="match status" value="1"/>
</dbReference>
<reference evidence="14 15" key="1">
    <citation type="journal article" date="2013" name="MBio">
        <title>Genome sequencing of the plant pathogen Taphrina deformans, the causal agent of peach leaf curl.</title>
        <authorList>
            <person name="Cisse O.H."/>
            <person name="Almeida J.M.G.C.F."/>
            <person name="Fonseca A."/>
            <person name="Kumar A.A."/>
            <person name="Salojaervi J."/>
            <person name="Overmyer K."/>
            <person name="Hauser P.M."/>
            <person name="Pagni M."/>
        </authorList>
    </citation>
    <scope>NUCLEOTIDE SEQUENCE [LARGE SCALE GENOMIC DNA]</scope>
    <source>
        <strain evidence="15">PYCC 5710 / ATCC 11124 / CBS 356.35 / IMI 108563 / JCM 9778 / NBRC 8474</strain>
    </source>
</reference>
<evidence type="ECO:0000256" key="10">
    <source>
        <dbReference type="ARBA" id="ARBA00048605"/>
    </source>
</evidence>
<evidence type="ECO:0000256" key="9">
    <source>
        <dbReference type="ARBA" id="ARBA00047669"/>
    </source>
</evidence>
<keyword evidence="8 12" id="KW-0326">Glycosidase</keyword>
<evidence type="ECO:0000256" key="13">
    <source>
        <dbReference type="SAM" id="SignalP"/>
    </source>
</evidence>
<keyword evidence="15" id="KW-1185">Reference proteome</keyword>
<feature type="chain" id="PRO_5004373120" description="alpha-1,2-Mannosidase" evidence="13">
    <location>
        <begin position="18"/>
        <end position="544"/>
    </location>
</feature>
<evidence type="ECO:0000256" key="3">
    <source>
        <dbReference type="ARBA" id="ARBA00007658"/>
    </source>
</evidence>
<evidence type="ECO:0000256" key="8">
    <source>
        <dbReference type="ARBA" id="ARBA00023295"/>
    </source>
</evidence>
<dbReference type="OrthoDB" id="8118055at2759"/>
<comment type="similarity">
    <text evidence="3 12">Belongs to the glycosyl hydrolase 47 family.</text>
</comment>
<dbReference type="PANTHER" id="PTHR11742">
    <property type="entry name" value="MANNOSYL-OLIGOSACCHARIDE ALPHA-1,2-MANNOSIDASE-RELATED"/>
    <property type="match status" value="1"/>
</dbReference>
<comment type="catalytic activity">
    <reaction evidence="10">
        <text>N(4)-(alpha-D-Man-(1-&gt;2)-alpha-D-Man-(1-&gt;2)-alpha-D-Man-(1-&gt;3)-[alpha-D-Man-(1-&gt;2)-alpha-D-Man-(1-&gt;3)-[alpha-D-Man-(1-&gt;2)-alpha-D-Man-(1-&gt;6)]-alpha-D-Man-(1-&gt;6)]-beta-D-Man-(1-&gt;4)-beta-D-GlcNAc-(1-&gt;4)-beta-D-GlcNAc)-L-asparaginyl-[protein] (N-glucan mannose isomer 9A1,2,3B1,2,3) + 4 H2O = N(4)-(alpha-D-Man-(1-&gt;3)-[alpha-D-Man-(1-&gt;3)-[alpha-D-Man-(1-&gt;6)]-alpha-D-Man-(1-&gt;6)]-beta-D-Man-(1-&gt;4)-beta-D-GlcNAc-(1-&gt;4)-beta-D-GlcNAc)-L-asparaginyl-[protein] (N-glucan mannose isomer 5A1,2) + 4 beta-D-mannose</text>
        <dbReference type="Rhea" id="RHEA:56008"/>
        <dbReference type="Rhea" id="RHEA-COMP:14356"/>
        <dbReference type="Rhea" id="RHEA-COMP:14367"/>
        <dbReference type="ChEBI" id="CHEBI:15377"/>
        <dbReference type="ChEBI" id="CHEBI:28563"/>
        <dbReference type="ChEBI" id="CHEBI:59087"/>
        <dbReference type="ChEBI" id="CHEBI:139493"/>
        <dbReference type="EC" id="3.2.1.113"/>
    </reaction>
</comment>
<dbReference type="Gene3D" id="1.50.10.10">
    <property type="match status" value="1"/>
</dbReference>
<organism evidence="14 15">
    <name type="scientific">Taphrina deformans (strain PYCC 5710 / ATCC 11124 / CBS 356.35 / IMI 108563 / JCM 9778 / NBRC 8474)</name>
    <name type="common">Peach leaf curl fungus</name>
    <name type="synonym">Lalaria deformans</name>
    <dbReference type="NCBI Taxonomy" id="1097556"/>
    <lineage>
        <taxon>Eukaryota</taxon>
        <taxon>Fungi</taxon>
        <taxon>Dikarya</taxon>
        <taxon>Ascomycota</taxon>
        <taxon>Taphrinomycotina</taxon>
        <taxon>Taphrinomycetes</taxon>
        <taxon>Taphrinales</taxon>
        <taxon>Taphrinaceae</taxon>
        <taxon>Taphrina</taxon>
    </lineage>
</organism>
<keyword evidence="7" id="KW-0325">Glycoprotein</keyword>
<dbReference type="EC" id="3.2.1.-" evidence="12"/>
<dbReference type="EMBL" id="CAHR02000029">
    <property type="protein sequence ID" value="CCG81202.1"/>
    <property type="molecule type" value="Genomic_DNA"/>
</dbReference>
<dbReference type="GO" id="GO:0005975">
    <property type="term" value="P:carbohydrate metabolic process"/>
    <property type="evidence" value="ECO:0007669"/>
    <property type="project" value="InterPro"/>
</dbReference>
<dbReference type="GO" id="GO:0004571">
    <property type="term" value="F:mannosyl-oligosaccharide 1,2-alpha-mannosidase activity"/>
    <property type="evidence" value="ECO:0007669"/>
    <property type="project" value="UniProtKB-EC"/>
</dbReference>
<protein>
    <recommendedName>
        <fullName evidence="12">alpha-1,2-Mannosidase</fullName>
        <ecNumber evidence="12">3.2.1.-</ecNumber>
    </recommendedName>
</protein>
<dbReference type="eggNOG" id="KOG2204">
    <property type="taxonomic scope" value="Eukaryota"/>
</dbReference>
<evidence type="ECO:0000256" key="7">
    <source>
        <dbReference type="ARBA" id="ARBA00023180"/>
    </source>
</evidence>
<evidence type="ECO:0000256" key="2">
    <source>
        <dbReference type="ARBA" id="ARBA00004922"/>
    </source>
</evidence>
<gene>
    <name evidence="14" type="ORF">TAPDE_000921</name>
</gene>
<evidence type="ECO:0000256" key="6">
    <source>
        <dbReference type="ARBA" id="ARBA00023157"/>
    </source>
</evidence>
<dbReference type="InterPro" id="IPR050749">
    <property type="entry name" value="Glycosyl_Hydrolase_47"/>
</dbReference>
<evidence type="ECO:0000256" key="1">
    <source>
        <dbReference type="ARBA" id="ARBA00001913"/>
    </source>
</evidence>
<dbReference type="InterPro" id="IPR001382">
    <property type="entry name" value="Glyco_hydro_47"/>
</dbReference>
<dbReference type="STRING" id="1097556.R4X7A0"/>
<dbReference type="InterPro" id="IPR036026">
    <property type="entry name" value="Seven-hairpin_glycosidases"/>
</dbReference>
<dbReference type="Proteomes" id="UP000013776">
    <property type="component" value="Unassembled WGS sequence"/>
</dbReference>
<feature type="disulfide bond" evidence="11">
    <location>
        <begin position="332"/>
        <end position="361"/>
    </location>
</feature>
<dbReference type="InterPro" id="IPR012341">
    <property type="entry name" value="6hp_glycosidase-like_sf"/>
</dbReference>
<sequence length="544" mass="60288">MRFRILSILSLLHGCHALIEENAQRATSVKEAFQHAWTGYSKCAGGKDTVDPLSCSGKDDRGGWGVTNIDAIGTALIMNLTEVANEQINKAVNIDFSKIGPGEENEGIVSTFETTIRYIGGLLSVHDLLLNGYGDHIPSSETKAQQLLIQAKSLADTLDPAWKTLSGFPGKALNLSAIPPAIYRGPEVGDDNSAASIGGSQLEYARLSNLTAQSSYVDRSVRAARKLFTPTPETGISLSFSGLVGDSFNINTGEMNGEVGGWIGGVKDYYEYLLKLYLYNPEVYPDFLTQYKLVAKATHDHLVSHPDGFPNATYLASYAGKQATYYSQHLACSSGGSLLQASVYLKDPNIAKLGEDLIAGCRFVAKHTAKGIPPEQWIWLDNVDPVPTVEPTDLQTRYIDKHAYWAQNGREFYYLRPEYLESLFYGYRITKNEQYRTWAWEAFQAINTLCMTPNGFVPIRDVTTGAPRDEKAITDAGLSAMDSFFLAASLKYAYLIFQDDELISLDDWVFNGQGHPIRIQSRDVERKANAECFKYEWCGNHGWY</sequence>
<name>R4X7A0_TAPDE</name>
<accession>R4X7A0</accession>
<evidence type="ECO:0000256" key="4">
    <source>
        <dbReference type="ARBA" id="ARBA00022729"/>
    </source>
</evidence>
<comment type="catalytic activity">
    <reaction evidence="9">
        <text>N(4)-(alpha-D-Man-(1-&gt;2)-alpha-D-Man-(1-&gt;2)-alpha-D-Man-(1-&gt;3)-[alpha-D-Man-(1-&gt;3)-[alpha-D-Man-(1-&gt;2)-alpha-D-Man-(1-&gt;6)]-alpha-D-Man-(1-&gt;6)]-beta-D-Man-(1-&gt;4)-beta-D-GlcNAc-(1-&gt;4)-beta-D-GlcNAc)-L-asparaginyl-[protein] (N-glucan mannose isomer 8A1,2,3B1,3) + 3 H2O = N(4)-(alpha-D-Man-(1-&gt;3)-[alpha-D-Man-(1-&gt;3)-[alpha-D-Man-(1-&gt;6)]-alpha-D-Man-(1-&gt;6)]-beta-D-Man-(1-&gt;4)-beta-D-GlcNAc-(1-&gt;4)-beta-D-GlcNAc)-L-asparaginyl-[protein] (N-glucan mannose isomer 5A1,2) + 3 beta-D-mannose</text>
        <dbReference type="Rhea" id="RHEA:56028"/>
        <dbReference type="Rhea" id="RHEA-COMP:14358"/>
        <dbReference type="Rhea" id="RHEA-COMP:14367"/>
        <dbReference type="ChEBI" id="CHEBI:15377"/>
        <dbReference type="ChEBI" id="CHEBI:28563"/>
        <dbReference type="ChEBI" id="CHEBI:59087"/>
        <dbReference type="ChEBI" id="CHEBI:60628"/>
        <dbReference type="EC" id="3.2.1.113"/>
    </reaction>
</comment>
<keyword evidence="5 12" id="KW-0378">Hydrolase</keyword>
<dbReference type="GO" id="GO:0036503">
    <property type="term" value="P:ERAD pathway"/>
    <property type="evidence" value="ECO:0007669"/>
    <property type="project" value="UniProtKB-ARBA"/>
</dbReference>
<evidence type="ECO:0000256" key="5">
    <source>
        <dbReference type="ARBA" id="ARBA00022801"/>
    </source>
</evidence>
<dbReference type="GO" id="GO:0005783">
    <property type="term" value="C:endoplasmic reticulum"/>
    <property type="evidence" value="ECO:0007669"/>
    <property type="project" value="TreeGrafter"/>
</dbReference>
<comment type="cofactor">
    <cofactor evidence="1">
        <name>Ca(2+)</name>
        <dbReference type="ChEBI" id="CHEBI:29108"/>
    </cofactor>
</comment>